<evidence type="ECO:0000259" key="2">
    <source>
        <dbReference type="Pfam" id="PF01551"/>
    </source>
</evidence>
<sequence length="315" mass="35415">MDVILIRKNHKKINNELTHALLVPSAFVSILTIATMASSAYYYNPESAKSAISTSRYTTQVNQTTTNKGNREEDLALRLERLQVETTRLNRLGKKLVNHHEVPDPDFSVSWDNDIANHANTSKTISSRQPRQLSLTRERFSQRPSIEEVKRSIRVVSENLLLRQYRSTPTSLPTGWPLKQGRISSPFGWRGRRMHKGIDIAAPIGTPIFAAENGIVTKAQSMRGYGKMLEIKHGELYSTRYGHNSNNFVKVGDYVRKGQLIGLVGSTGRSTGPHVHFEVLQSAIAINPVKYLAAMDSFKLSENIKLSDYVLLSQR</sequence>
<dbReference type="InterPro" id="IPR050570">
    <property type="entry name" value="Cell_wall_metabolism_enzyme"/>
</dbReference>
<dbReference type="OrthoDB" id="9815245at2"/>
<dbReference type="KEGG" id="tig:THII_2541"/>
<keyword evidence="1" id="KW-1133">Transmembrane helix</keyword>
<dbReference type="AlphaFoldDB" id="A0A090AFG4"/>
<evidence type="ECO:0000313" key="3">
    <source>
        <dbReference type="EMBL" id="BAP56838.1"/>
    </source>
</evidence>
<keyword evidence="1" id="KW-0472">Membrane</keyword>
<feature type="domain" description="M23ase beta-sheet core" evidence="2">
    <location>
        <begin position="193"/>
        <end position="288"/>
    </location>
</feature>
<reference evidence="3" key="1">
    <citation type="journal article" date="2014" name="ISME J.">
        <title>Ecophysiology of Thioploca ingrica as revealed by the complete genome sequence supplemented with proteomic evidence.</title>
        <authorList>
            <person name="Kojima H."/>
            <person name="Ogura Y."/>
            <person name="Yamamoto N."/>
            <person name="Togashi T."/>
            <person name="Mori H."/>
            <person name="Watanabe T."/>
            <person name="Nemoto F."/>
            <person name="Kurokawa K."/>
            <person name="Hayashi T."/>
            <person name="Fukui M."/>
        </authorList>
    </citation>
    <scope>NUCLEOTIDE SEQUENCE [LARGE SCALE GENOMIC DNA]</scope>
</reference>
<dbReference type="InterPro" id="IPR011055">
    <property type="entry name" value="Dup_hybrid_motif"/>
</dbReference>
<dbReference type="InterPro" id="IPR016047">
    <property type="entry name" value="M23ase_b-sheet_dom"/>
</dbReference>
<feature type="transmembrane region" description="Helical" evidence="1">
    <location>
        <begin position="21"/>
        <end position="43"/>
    </location>
</feature>
<keyword evidence="4" id="KW-1185">Reference proteome</keyword>
<keyword evidence="1" id="KW-0812">Transmembrane</keyword>
<evidence type="ECO:0000313" key="4">
    <source>
        <dbReference type="Proteomes" id="UP000031623"/>
    </source>
</evidence>
<evidence type="ECO:0000256" key="1">
    <source>
        <dbReference type="SAM" id="Phobius"/>
    </source>
</evidence>
<dbReference type="PANTHER" id="PTHR21666:SF270">
    <property type="entry name" value="MUREIN HYDROLASE ACTIVATOR ENVC"/>
    <property type="match status" value="1"/>
</dbReference>
<dbReference type="SUPFAM" id="SSF51261">
    <property type="entry name" value="Duplicated hybrid motif"/>
    <property type="match status" value="1"/>
</dbReference>
<dbReference type="CDD" id="cd12797">
    <property type="entry name" value="M23_peptidase"/>
    <property type="match status" value="1"/>
</dbReference>
<name>A0A090AFG4_9GAMM</name>
<accession>A0A090AFG4</accession>
<gene>
    <name evidence="3" type="ORF">THII_2541</name>
</gene>
<proteinExistence type="predicted"/>
<protein>
    <submittedName>
        <fullName evidence="3">Peptidase M23B</fullName>
    </submittedName>
</protein>
<dbReference type="Gene3D" id="2.70.70.10">
    <property type="entry name" value="Glucose Permease (Domain IIA)"/>
    <property type="match status" value="1"/>
</dbReference>
<dbReference type="STRING" id="40754.THII_2541"/>
<dbReference type="HOGENOM" id="CLU_029425_2_2_6"/>
<dbReference type="EMBL" id="AP014633">
    <property type="protein sequence ID" value="BAP56838.1"/>
    <property type="molecule type" value="Genomic_DNA"/>
</dbReference>
<dbReference type="Proteomes" id="UP000031623">
    <property type="component" value="Chromosome"/>
</dbReference>
<organism evidence="3 4">
    <name type="scientific">Thioploca ingrica</name>
    <dbReference type="NCBI Taxonomy" id="40754"/>
    <lineage>
        <taxon>Bacteria</taxon>
        <taxon>Pseudomonadati</taxon>
        <taxon>Pseudomonadota</taxon>
        <taxon>Gammaproteobacteria</taxon>
        <taxon>Thiotrichales</taxon>
        <taxon>Thiotrichaceae</taxon>
        <taxon>Thioploca</taxon>
    </lineage>
</organism>
<dbReference type="PANTHER" id="PTHR21666">
    <property type="entry name" value="PEPTIDASE-RELATED"/>
    <property type="match status" value="1"/>
</dbReference>
<dbReference type="Pfam" id="PF01551">
    <property type="entry name" value="Peptidase_M23"/>
    <property type="match status" value="1"/>
</dbReference>
<dbReference type="GO" id="GO:0004222">
    <property type="term" value="F:metalloendopeptidase activity"/>
    <property type="evidence" value="ECO:0007669"/>
    <property type="project" value="TreeGrafter"/>
</dbReference>